<comment type="caution">
    <text evidence="1">The sequence shown here is derived from an EMBL/GenBank/DDBJ whole genome shotgun (WGS) entry which is preliminary data.</text>
</comment>
<dbReference type="EMBL" id="BAABFV010000002">
    <property type="protein sequence ID" value="GAA4362733.1"/>
    <property type="molecule type" value="Genomic_DNA"/>
</dbReference>
<name>A0ABP8IMG4_9GAMM</name>
<keyword evidence="2" id="KW-1185">Reference proteome</keyword>
<gene>
    <name evidence="1" type="ORF">GCM10023151_17200</name>
</gene>
<dbReference type="Proteomes" id="UP001501011">
    <property type="component" value="Unassembled WGS sequence"/>
</dbReference>
<reference evidence="2" key="1">
    <citation type="journal article" date="2019" name="Int. J. Syst. Evol. Microbiol.">
        <title>The Global Catalogue of Microorganisms (GCM) 10K type strain sequencing project: providing services to taxonomists for standard genome sequencing and annotation.</title>
        <authorList>
            <consortium name="The Broad Institute Genomics Platform"/>
            <consortium name="The Broad Institute Genome Sequencing Center for Infectious Disease"/>
            <person name="Wu L."/>
            <person name="Ma J."/>
        </authorList>
    </citation>
    <scope>NUCLEOTIDE SEQUENCE [LARGE SCALE GENOMIC DNA]</scope>
    <source>
        <strain evidence="2">JCM 17728</strain>
    </source>
</reference>
<proteinExistence type="predicted"/>
<evidence type="ECO:0008006" key="3">
    <source>
        <dbReference type="Google" id="ProtNLM"/>
    </source>
</evidence>
<dbReference type="RefSeq" id="WP_345292818.1">
    <property type="nucleotide sequence ID" value="NZ_BAABFV010000002.1"/>
</dbReference>
<sequence length="313" mass="36437">MLLILTVTALVAWNFYGVKENIASDNRQEQNEIEIELSKEKFSDIVGHEDEKEVKPDIKLTGKPVFKNSAKCHQWFQEHENWKEINDIFESLYMSIEEMTGEHYFQQMPLEAVKSYADAGNPDAMFHYGTEVIWKNGFGFYFNDLNRTQVLSQQERQELANSHQLDLPMLEEGAKYLMDAAVAGKLGGIIELTTLHHYILKRQIESSNNKESIKNAMILSIAYRSLLQQVFAKDIDLMEGFLYSNQSDDLLDKYSKQFPDTDLQAVHTEANNIQKRLFDYWRQNREVLGLPLYPDRFPAHLEQHMKNKNKECG</sequence>
<accession>A0ABP8IMG4</accession>
<evidence type="ECO:0000313" key="2">
    <source>
        <dbReference type="Proteomes" id="UP001501011"/>
    </source>
</evidence>
<evidence type="ECO:0000313" key="1">
    <source>
        <dbReference type="EMBL" id="GAA4362733.1"/>
    </source>
</evidence>
<organism evidence="1 2">
    <name type="scientific">Kangiella marina</name>
    <dbReference type="NCBI Taxonomy" id="1079178"/>
    <lineage>
        <taxon>Bacteria</taxon>
        <taxon>Pseudomonadati</taxon>
        <taxon>Pseudomonadota</taxon>
        <taxon>Gammaproteobacteria</taxon>
        <taxon>Kangiellales</taxon>
        <taxon>Kangiellaceae</taxon>
        <taxon>Kangiella</taxon>
    </lineage>
</organism>
<protein>
    <recommendedName>
        <fullName evidence="3">DUF4375 domain-containing protein</fullName>
    </recommendedName>
</protein>